<dbReference type="PANTHER" id="PTHR24241:SF76">
    <property type="entry name" value="NEUROPEPTIDE SIFAMIDE RECEPTOR"/>
    <property type="match status" value="1"/>
</dbReference>
<keyword evidence="3 7" id="KW-0812">Transmembrane</keyword>
<comment type="caution">
    <text evidence="9">The sequence shown here is derived from an EMBL/GenBank/DDBJ whole genome shotgun (WGS) entry which is preliminary data.</text>
</comment>
<dbReference type="Gene3D" id="1.20.1070.10">
    <property type="entry name" value="Rhodopsin 7-helix transmembrane proteins"/>
    <property type="match status" value="1"/>
</dbReference>
<evidence type="ECO:0000256" key="1">
    <source>
        <dbReference type="ARBA" id="ARBA00004651"/>
    </source>
</evidence>
<accession>A0ABN8MDE5</accession>
<feature type="domain" description="G-protein coupled receptors family 1 profile" evidence="8">
    <location>
        <begin position="28"/>
        <end position="276"/>
    </location>
</feature>
<proteinExistence type="predicted"/>
<gene>
    <name evidence="9" type="ORF">PEVE_00032221</name>
</gene>
<dbReference type="InterPro" id="IPR017452">
    <property type="entry name" value="GPCR_Rhodpsn_7TM"/>
</dbReference>
<dbReference type="CDD" id="cd00637">
    <property type="entry name" value="7tm_classA_rhodopsin-like"/>
    <property type="match status" value="1"/>
</dbReference>
<evidence type="ECO:0000256" key="3">
    <source>
        <dbReference type="ARBA" id="ARBA00022692"/>
    </source>
</evidence>
<feature type="transmembrane region" description="Helical" evidence="7">
    <location>
        <begin position="12"/>
        <end position="37"/>
    </location>
</feature>
<dbReference type="PANTHER" id="PTHR24241">
    <property type="entry name" value="NEUROPEPTIDE RECEPTOR-RELATED G-PROTEIN COUPLED RECEPTOR"/>
    <property type="match status" value="1"/>
</dbReference>
<evidence type="ECO:0000256" key="6">
    <source>
        <dbReference type="ARBA" id="ARBA00023170"/>
    </source>
</evidence>
<keyword evidence="2" id="KW-1003">Cell membrane</keyword>
<dbReference type="SUPFAM" id="SSF81321">
    <property type="entry name" value="Family A G protein-coupled receptor-like"/>
    <property type="match status" value="1"/>
</dbReference>
<evidence type="ECO:0000313" key="9">
    <source>
        <dbReference type="EMBL" id="CAH3027710.1"/>
    </source>
</evidence>
<dbReference type="Proteomes" id="UP001159427">
    <property type="component" value="Unassembled WGS sequence"/>
</dbReference>
<evidence type="ECO:0000259" key="8">
    <source>
        <dbReference type="PROSITE" id="PS50262"/>
    </source>
</evidence>
<keyword evidence="4 7" id="KW-1133">Transmembrane helix</keyword>
<evidence type="ECO:0000256" key="7">
    <source>
        <dbReference type="SAM" id="Phobius"/>
    </source>
</evidence>
<dbReference type="PROSITE" id="PS50262">
    <property type="entry name" value="G_PROTEIN_RECEP_F1_2"/>
    <property type="match status" value="1"/>
</dbReference>
<feature type="transmembrane region" description="Helical" evidence="7">
    <location>
        <begin position="169"/>
        <end position="190"/>
    </location>
</feature>
<reference evidence="9 10" key="1">
    <citation type="submission" date="2022-05" db="EMBL/GenBank/DDBJ databases">
        <authorList>
            <consortium name="Genoscope - CEA"/>
            <person name="William W."/>
        </authorList>
    </citation>
    <scope>NUCLEOTIDE SEQUENCE [LARGE SCALE GENOMIC DNA]</scope>
</reference>
<protein>
    <recommendedName>
        <fullName evidence="8">G-protein coupled receptors family 1 profile domain-containing protein</fullName>
    </recommendedName>
</protein>
<name>A0ABN8MDE5_9CNID</name>
<feature type="transmembrane region" description="Helical" evidence="7">
    <location>
        <begin position="94"/>
        <end position="116"/>
    </location>
</feature>
<evidence type="ECO:0000256" key="2">
    <source>
        <dbReference type="ARBA" id="ARBA00022475"/>
    </source>
</evidence>
<organism evidence="9 10">
    <name type="scientific">Porites evermanni</name>
    <dbReference type="NCBI Taxonomy" id="104178"/>
    <lineage>
        <taxon>Eukaryota</taxon>
        <taxon>Metazoa</taxon>
        <taxon>Cnidaria</taxon>
        <taxon>Anthozoa</taxon>
        <taxon>Hexacorallia</taxon>
        <taxon>Scleractinia</taxon>
        <taxon>Fungiina</taxon>
        <taxon>Poritidae</taxon>
        <taxon>Porites</taxon>
    </lineage>
</organism>
<comment type="subcellular location">
    <subcellularLocation>
        <location evidence="1">Cell membrane</location>
        <topology evidence="1">Multi-pass membrane protein</topology>
    </subcellularLocation>
</comment>
<keyword evidence="5 7" id="KW-0472">Membrane</keyword>
<keyword evidence="10" id="KW-1185">Reference proteome</keyword>
<sequence length="344" mass="38872">MNFDAVNKLSIAFAVMVFCIFALTSFLVASSLFYAVYKERKLRIPSAMLVLNLCAAGLLVGVVSGSFTLLADVLQLSSCESSQFSYLKSYVEAFSMSIYFQALFIIAVMRYGLALCGEKLCRVSMKQIGVFISLTWIISLVYAALVSFYEQQERINFAAYPRGVAAAQFTFLGLMHFGAMFIYGNLVIYFHQKKDNLPPDFYSIDSSSRRIAQRNIRVSIKNIQMTALLVGTLSACHLPNLVVLVTAMLTGQLSHKAKVFTVALIHCGTVIHFVLYGYLNKRFKRIIRPMKHRFIDRVTNRKRRRKINEFLPPSYLSTSSGGISFNNSRDNSELTRSKLAFLYR</sequence>
<dbReference type="EMBL" id="CALNXI010000468">
    <property type="protein sequence ID" value="CAH3027710.1"/>
    <property type="molecule type" value="Genomic_DNA"/>
</dbReference>
<evidence type="ECO:0000256" key="5">
    <source>
        <dbReference type="ARBA" id="ARBA00023136"/>
    </source>
</evidence>
<feature type="transmembrane region" description="Helical" evidence="7">
    <location>
        <begin position="227"/>
        <end position="247"/>
    </location>
</feature>
<keyword evidence="6" id="KW-0675">Receptor</keyword>
<evidence type="ECO:0000313" key="10">
    <source>
        <dbReference type="Proteomes" id="UP001159427"/>
    </source>
</evidence>
<feature type="transmembrane region" description="Helical" evidence="7">
    <location>
        <begin position="49"/>
        <end position="74"/>
    </location>
</feature>
<feature type="transmembrane region" description="Helical" evidence="7">
    <location>
        <begin position="128"/>
        <end position="149"/>
    </location>
</feature>
<feature type="transmembrane region" description="Helical" evidence="7">
    <location>
        <begin position="259"/>
        <end position="279"/>
    </location>
</feature>
<evidence type="ECO:0000256" key="4">
    <source>
        <dbReference type="ARBA" id="ARBA00022989"/>
    </source>
</evidence>